<name>A0AAE1YI47_9LAMI</name>
<dbReference type="EMBL" id="JACGWO010000004">
    <property type="protein sequence ID" value="KAK4430467.1"/>
    <property type="molecule type" value="Genomic_DNA"/>
</dbReference>
<sequence>MASTNALIFKVKRQNPELIPPAKPTPHEVRPLSDIDDQEGLRFQVPFIQFYQKNPAMDGKDPVKVIRDAVAKALVFYYPFAGRLREIAGRKLVVECTGEGVLFIEADADVRLQQFGDALRPPFPCLEELLYDVPGSGGMVNCPLLLIQVTRLKCGGFIFVIRFNHTMSDAFGLFRFLSTVAELARGAEIPSVPPVWQRHLLSARDPPCVSYVHHEYDNIPDANDTLVPLDDMVQRSIFFGSAEISALRRRLSPHLRRCTTFELLTACIWRCRTIAISPNPDDEVRVMCLVNGRRLFNPPLPAGYYGNAFAIPVAISTAGNLCKQPLDFAVELVMKTKSEVTEEYIKSAADMMVIAGRPHFAVKRTYIVSDVTRVGFADVDYGWGTAVYGGPAKGGVGVIPGLTSFYISVKNNKGDRGIVVPICLQANAMEVFVTEFEKMVKRDDDDIDLGDARESSILIRRARL</sequence>
<evidence type="ECO:0000256" key="1">
    <source>
        <dbReference type="ARBA" id="ARBA00009861"/>
    </source>
</evidence>
<protein>
    <submittedName>
        <fullName evidence="3">Benzyl alcohol O-benzoyltransferase</fullName>
    </submittedName>
</protein>
<reference evidence="3" key="2">
    <citation type="journal article" date="2024" name="Plant">
        <title>Genomic evolution and insights into agronomic trait innovations of Sesamum species.</title>
        <authorList>
            <person name="Miao H."/>
            <person name="Wang L."/>
            <person name="Qu L."/>
            <person name="Liu H."/>
            <person name="Sun Y."/>
            <person name="Le M."/>
            <person name="Wang Q."/>
            <person name="Wei S."/>
            <person name="Zheng Y."/>
            <person name="Lin W."/>
            <person name="Duan Y."/>
            <person name="Cao H."/>
            <person name="Xiong S."/>
            <person name="Wang X."/>
            <person name="Wei L."/>
            <person name="Li C."/>
            <person name="Ma Q."/>
            <person name="Ju M."/>
            <person name="Zhao R."/>
            <person name="Li G."/>
            <person name="Mu C."/>
            <person name="Tian Q."/>
            <person name="Mei H."/>
            <person name="Zhang T."/>
            <person name="Gao T."/>
            <person name="Zhang H."/>
        </authorList>
    </citation>
    <scope>NUCLEOTIDE SEQUENCE</scope>
    <source>
        <strain evidence="3">3651</strain>
    </source>
</reference>
<dbReference type="PANTHER" id="PTHR31147:SF66">
    <property type="entry name" value="OS05G0315700 PROTEIN"/>
    <property type="match status" value="1"/>
</dbReference>
<organism evidence="3 4">
    <name type="scientific">Sesamum alatum</name>
    <dbReference type="NCBI Taxonomy" id="300844"/>
    <lineage>
        <taxon>Eukaryota</taxon>
        <taxon>Viridiplantae</taxon>
        <taxon>Streptophyta</taxon>
        <taxon>Embryophyta</taxon>
        <taxon>Tracheophyta</taxon>
        <taxon>Spermatophyta</taxon>
        <taxon>Magnoliopsida</taxon>
        <taxon>eudicotyledons</taxon>
        <taxon>Gunneridae</taxon>
        <taxon>Pentapetalae</taxon>
        <taxon>asterids</taxon>
        <taxon>lamiids</taxon>
        <taxon>Lamiales</taxon>
        <taxon>Pedaliaceae</taxon>
        <taxon>Sesamum</taxon>
    </lineage>
</organism>
<comment type="similarity">
    <text evidence="1">Belongs to the plant acyltransferase family.</text>
</comment>
<keyword evidence="4" id="KW-1185">Reference proteome</keyword>
<gene>
    <name evidence="3" type="ORF">Salat_1347400</name>
</gene>
<accession>A0AAE1YI47</accession>
<evidence type="ECO:0000256" key="2">
    <source>
        <dbReference type="ARBA" id="ARBA00022679"/>
    </source>
</evidence>
<dbReference type="InterPro" id="IPR023213">
    <property type="entry name" value="CAT-like_dom_sf"/>
</dbReference>
<evidence type="ECO:0000313" key="4">
    <source>
        <dbReference type="Proteomes" id="UP001293254"/>
    </source>
</evidence>
<dbReference type="InterPro" id="IPR050898">
    <property type="entry name" value="Plant_acyltransferase"/>
</dbReference>
<dbReference type="GO" id="GO:0016740">
    <property type="term" value="F:transferase activity"/>
    <property type="evidence" value="ECO:0007669"/>
    <property type="project" value="UniProtKB-KW"/>
</dbReference>
<dbReference type="Pfam" id="PF02458">
    <property type="entry name" value="Transferase"/>
    <property type="match status" value="1"/>
</dbReference>
<dbReference type="PANTHER" id="PTHR31147">
    <property type="entry name" value="ACYL TRANSFERASE 4"/>
    <property type="match status" value="1"/>
</dbReference>
<dbReference type="AlphaFoldDB" id="A0AAE1YI47"/>
<dbReference type="Proteomes" id="UP001293254">
    <property type="component" value="Unassembled WGS sequence"/>
</dbReference>
<reference evidence="3" key="1">
    <citation type="submission" date="2020-06" db="EMBL/GenBank/DDBJ databases">
        <authorList>
            <person name="Li T."/>
            <person name="Hu X."/>
            <person name="Zhang T."/>
            <person name="Song X."/>
            <person name="Zhang H."/>
            <person name="Dai N."/>
            <person name="Sheng W."/>
            <person name="Hou X."/>
            <person name="Wei L."/>
        </authorList>
    </citation>
    <scope>NUCLEOTIDE SEQUENCE</scope>
    <source>
        <strain evidence="3">3651</strain>
        <tissue evidence="3">Leaf</tissue>
    </source>
</reference>
<evidence type="ECO:0000313" key="3">
    <source>
        <dbReference type="EMBL" id="KAK4430467.1"/>
    </source>
</evidence>
<dbReference type="Gene3D" id="3.30.559.10">
    <property type="entry name" value="Chloramphenicol acetyltransferase-like domain"/>
    <property type="match status" value="2"/>
</dbReference>
<keyword evidence="2" id="KW-0808">Transferase</keyword>
<comment type="caution">
    <text evidence="3">The sequence shown here is derived from an EMBL/GenBank/DDBJ whole genome shotgun (WGS) entry which is preliminary data.</text>
</comment>
<proteinExistence type="inferred from homology"/>